<dbReference type="Pfam" id="PF02771">
    <property type="entry name" value="Acyl-CoA_dh_N"/>
    <property type="match status" value="1"/>
</dbReference>
<gene>
    <name evidence="6" type="ORF">ACY05_00365</name>
</gene>
<dbReference type="AlphaFoldDB" id="A0A656Z8A0"/>
<comment type="caution">
    <text evidence="6">The sequence shown here is derived from an EMBL/GenBank/DDBJ whole genome shotgun (WGS) entry which is preliminary data.</text>
</comment>
<dbReference type="GO" id="GO:0050660">
    <property type="term" value="F:flavin adenine dinucleotide binding"/>
    <property type="evidence" value="ECO:0007669"/>
    <property type="project" value="InterPro"/>
</dbReference>
<dbReference type="InterPro" id="IPR037069">
    <property type="entry name" value="AcylCoA_DH/ox_N_sf"/>
</dbReference>
<dbReference type="InterPro" id="IPR009075">
    <property type="entry name" value="AcylCo_DH/oxidase_C"/>
</dbReference>
<dbReference type="InterPro" id="IPR013786">
    <property type="entry name" value="AcylCoA_DH/ox_N"/>
</dbReference>
<proteinExistence type="inferred from homology"/>
<comment type="similarity">
    <text evidence="2">Belongs to the acyl-CoA dehydrogenase family.</text>
</comment>
<dbReference type="PANTHER" id="PTHR43884:SF20">
    <property type="entry name" value="ACYL-COA DEHYDROGENASE FADE28"/>
    <property type="match status" value="1"/>
</dbReference>
<dbReference type="Gene3D" id="2.40.110.10">
    <property type="entry name" value="Butyryl-CoA Dehydrogenase, subunit A, domain 2"/>
    <property type="match status" value="1"/>
</dbReference>
<keyword evidence="4" id="KW-0274">FAD</keyword>
<dbReference type="EMBL" id="LFZK01000001">
    <property type="protein sequence ID" value="KYC29078.1"/>
    <property type="molecule type" value="Genomic_DNA"/>
</dbReference>
<dbReference type="InterPro" id="IPR009100">
    <property type="entry name" value="AcylCoA_DH/oxidase_NM_dom_sf"/>
</dbReference>
<dbReference type="SUPFAM" id="SSF47203">
    <property type="entry name" value="Acyl-CoA dehydrogenase C-terminal domain-like"/>
    <property type="match status" value="1"/>
</dbReference>
<protein>
    <submittedName>
        <fullName evidence="6">Acyl-CoA dehydrogenase</fullName>
    </submittedName>
</protein>
<keyword evidence="5" id="KW-0560">Oxidoreductase</keyword>
<evidence type="ECO:0000256" key="2">
    <source>
        <dbReference type="ARBA" id="ARBA00009347"/>
    </source>
</evidence>
<dbReference type="Pfam" id="PF00441">
    <property type="entry name" value="Acyl-CoA_dh_1"/>
    <property type="match status" value="1"/>
</dbReference>
<dbReference type="Gene3D" id="1.20.140.10">
    <property type="entry name" value="Butyryl-CoA Dehydrogenase, subunit A, domain 3"/>
    <property type="match status" value="1"/>
</dbReference>
<name>A0A656Z8A0_9PROT</name>
<evidence type="ECO:0000256" key="1">
    <source>
        <dbReference type="ARBA" id="ARBA00001974"/>
    </source>
</evidence>
<evidence type="ECO:0000256" key="5">
    <source>
        <dbReference type="ARBA" id="ARBA00023002"/>
    </source>
</evidence>
<dbReference type="InterPro" id="IPR036250">
    <property type="entry name" value="AcylCo_DH-like_C"/>
</dbReference>
<organism evidence="6 7">
    <name type="scientific">Sterolibacterium denitrificans</name>
    <dbReference type="NCBI Taxonomy" id="157592"/>
    <lineage>
        <taxon>Bacteria</taxon>
        <taxon>Pseudomonadati</taxon>
        <taxon>Pseudomonadota</taxon>
        <taxon>Betaproteobacteria</taxon>
        <taxon>Nitrosomonadales</taxon>
        <taxon>Sterolibacteriaceae</taxon>
        <taxon>Sterolibacterium</taxon>
    </lineage>
</organism>
<sequence length="370" mass="39358">MNFDLSEEQRAIADMATSVFADYCSDDQVRGFWDSGKDHDEGLWRQLAETGLLGLIVPEDDGGSGLGMIELMLALEQQGRYVAPAPLWRQQLAAAALAKFAPAALKSAWLEKLIAGSALATLSLDGLSASRGIALQAKAAGNGWQLDGRAVAVPLAVSAQLALLPAATADGVRLFVVDLQAAGIEKIAGTLTHAEPAADLVLRSVAVGNDQALPAAALPWCEQRALACLAALQLGVAAEDLRRTVEYTSQRVQFDRPIGSFQVIGARSADCYIDIEALRSTLWQLCWRLDNGLEAEGAARVAKYWAAECGHRVAHACSHMHGGMGSDVSYPIHRFLYWSRALEISLGGATADLQALGDWLAKPETAGVEI</sequence>
<dbReference type="RefSeq" id="WP_067169247.1">
    <property type="nucleotide sequence ID" value="NZ_LFZK01000001.1"/>
</dbReference>
<dbReference type="SUPFAM" id="SSF56645">
    <property type="entry name" value="Acyl-CoA dehydrogenase NM domain-like"/>
    <property type="match status" value="1"/>
</dbReference>
<evidence type="ECO:0000313" key="6">
    <source>
        <dbReference type="EMBL" id="KYC29078.1"/>
    </source>
</evidence>
<dbReference type="InterPro" id="IPR046373">
    <property type="entry name" value="Acyl-CoA_Oxase/DH_mid-dom_sf"/>
</dbReference>
<reference evidence="6 7" key="1">
    <citation type="journal article" date="2016" name="ISME J.">
        <title>Integrated multi-omics analyses reveal the biochemical mechanisms and phylogenetic relevance of anaerobic androgen biodegradation in the environment.</title>
        <authorList>
            <person name="Yang F.C."/>
            <person name="Chen Y.L."/>
            <person name="Tang S.L."/>
            <person name="Yu C.P."/>
            <person name="Wang P.H."/>
            <person name="Ismail W."/>
            <person name="Wang C.H."/>
            <person name="Ding J.Y."/>
            <person name="Yang C.Y."/>
            <person name="Yang C.Y."/>
            <person name="Chiang Y.R."/>
        </authorList>
    </citation>
    <scope>NUCLEOTIDE SEQUENCE [LARGE SCALE GENOMIC DNA]</scope>
    <source>
        <strain evidence="6 7">DSM 13999</strain>
    </source>
</reference>
<comment type="cofactor">
    <cofactor evidence="1">
        <name>FAD</name>
        <dbReference type="ChEBI" id="CHEBI:57692"/>
    </cofactor>
</comment>
<evidence type="ECO:0000256" key="3">
    <source>
        <dbReference type="ARBA" id="ARBA00022630"/>
    </source>
</evidence>
<evidence type="ECO:0000256" key="4">
    <source>
        <dbReference type="ARBA" id="ARBA00022827"/>
    </source>
</evidence>
<keyword evidence="7" id="KW-1185">Reference proteome</keyword>
<keyword evidence="3" id="KW-0285">Flavoprotein</keyword>
<dbReference type="GO" id="GO:0003995">
    <property type="term" value="F:acyl-CoA dehydrogenase activity"/>
    <property type="evidence" value="ECO:0007669"/>
    <property type="project" value="TreeGrafter"/>
</dbReference>
<dbReference type="Proteomes" id="UP000243416">
    <property type="component" value="Unassembled WGS sequence"/>
</dbReference>
<dbReference type="Gene3D" id="1.10.540.10">
    <property type="entry name" value="Acyl-CoA dehydrogenase/oxidase, N-terminal domain"/>
    <property type="match status" value="1"/>
</dbReference>
<dbReference type="PANTHER" id="PTHR43884">
    <property type="entry name" value="ACYL-COA DEHYDROGENASE"/>
    <property type="match status" value="1"/>
</dbReference>
<dbReference type="OrthoDB" id="8523432at2"/>
<accession>A0A656Z8A0</accession>
<evidence type="ECO:0000313" key="7">
    <source>
        <dbReference type="Proteomes" id="UP000243416"/>
    </source>
</evidence>